<dbReference type="EMBL" id="FIHM01000020">
    <property type="protein sequence ID" value="CYV32237.1"/>
    <property type="molecule type" value="Genomic_DNA"/>
</dbReference>
<evidence type="ECO:0000313" key="1">
    <source>
        <dbReference type="EMBL" id="CYV32237.1"/>
    </source>
</evidence>
<proteinExistence type="predicted"/>
<gene>
    <name evidence="1" type="ORF">ERS132426_01116</name>
</gene>
<accession>A0A116N7U0</accession>
<organism evidence="1 2">
    <name type="scientific">Streptococcus suis</name>
    <dbReference type="NCBI Taxonomy" id="1307"/>
    <lineage>
        <taxon>Bacteria</taxon>
        <taxon>Bacillati</taxon>
        <taxon>Bacillota</taxon>
        <taxon>Bacilli</taxon>
        <taxon>Lactobacillales</taxon>
        <taxon>Streptococcaceae</taxon>
        <taxon>Streptococcus</taxon>
    </lineage>
</organism>
<evidence type="ECO:0000313" key="2">
    <source>
        <dbReference type="Proteomes" id="UP000074850"/>
    </source>
</evidence>
<protein>
    <submittedName>
        <fullName evidence="1">Uncharacterized protein</fullName>
    </submittedName>
</protein>
<dbReference type="Proteomes" id="UP000074850">
    <property type="component" value="Unassembled WGS sequence"/>
</dbReference>
<reference evidence="1 2" key="1">
    <citation type="submission" date="2016-02" db="EMBL/GenBank/DDBJ databases">
        <authorList>
            <consortium name="Pathogen Informatics"/>
        </authorList>
    </citation>
    <scope>NUCLEOTIDE SEQUENCE [LARGE SCALE GENOMIC DNA]</scope>
    <source>
        <strain evidence="1 2">LSS64</strain>
    </source>
</reference>
<name>A0A116N7U0_STRSU</name>
<sequence>MTSLDSGWRIWIAYSRFILGIVSLLDWDFNVFRRTIWVVNSHNNHLLACISTCSCCYLGIFRNCNCWLLSTFREVRYSYRSFHCVSLFLCQWCAWRCYRVNRCFSHCWSVLGTVLLLDWHPYCIPRLVWVDNGYCTISCNLEVCSFRECDVRVSIFQGLNNPWFFRLLNRLSLESNRTCRSLRVDSRR</sequence>
<dbReference type="AlphaFoldDB" id="A0A116N7U0"/>